<feature type="modified residue" description="4-aspartylphosphate" evidence="5">
    <location>
        <position position="1305"/>
    </location>
</feature>
<dbReference type="CDD" id="cd17546">
    <property type="entry name" value="REC_hyHK_CKI1_RcsC-like"/>
    <property type="match status" value="1"/>
</dbReference>
<evidence type="ECO:0000256" key="3">
    <source>
        <dbReference type="ARBA" id="ARBA00022553"/>
    </source>
</evidence>
<reference evidence="11" key="1">
    <citation type="journal article" date="2019" name="Int. J. Syst. Evol. Microbiol.">
        <title>The Global Catalogue of Microorganisms (GCM) 10K type strain sequencing project: providing services to taxonomists for standard genome sequencing and annotation.</title>
        <authorList>
            <consortium name="The Broad Institute Genomics Platform"/>
            <consortium name="The Broad Institute Genome Sequencing Center for Infectious Disease"/>
            <person name="Wu L."/>
            <person name="Ma J."/>
        </authorList>
    </citation>
    <scope>NUCLEOTIDE SEQUENCE [LARGE SCALE GENOMIC DNA]</scope>
    <source>
        <strain evidence="11">JCM 17705</strain>
    </source>
</reference>
<dbReference type="SMART" id="SM00387">
    <property type="entry name" value="HATPase_c"/>
    <property type="match status" value="1"/>
</dbReference>
<dbReference type="InterPro" id="IPR011123">
    <property type="entry name" value="Y_Y_Y"/>
</dbReference>
<dbReference type="EMBL" id="BAABFT010000015">
    <property type="protein sequence ID" value="GAA4335524.1"/>
    <property type="molecule type" value="Genomic_DNA"/>
</dbReference>
<dbReference type="SUPFAM" id="SSF55874">
    <property type="entry name" value="ATPase domain of HSP90 chaperone/DNA topoisomerase II/histidine kinase"/>
    <property type="match status" value="1"/>
</dbReference>
<feature type="transmembrane region" description="Helical" evidence="7">
    <location>
        <begin position="794"/>
        <end position="817"/>
    </location>
</feature>
<dbReference type="Gene3D" id="2.130.10.10">
    <property type="entry name" value="YVTN repeat-like/Quinoprotein amine dehydrogenase"/>
    <property type="match status" value="3"/>
</dbReference>
<dbReference type="CDD" id="cd16922">
    <property type="entry name" value="HATPase_EvgS-ArcB-TorS-like"/>
    <property type="match status" value="1"/>
</dbReference>
<dbReference type="SMART" id="SM00388">
    <property type="entry name" value="HisKA"/>
    <property type="match status" value="1"/>
</dbReference>
<dbReference type="Pfam" id="PF07494">
    <property type="entry name" value="Reg_prop"/>
    <property type="match status" value="10"/>
</dbReference>
<dbReference type="SUPFAM" id="SSF52172">
    <property type="entry name" value="CheY-like"/>
    <property type="match status" value="2"/>
</dbReference>
<dbReference type="InterPro" id="IPR011006">
    <property type="entry name" value="CheY-like_superfamily"/>
</dbReference>
<dbReference type="InterPro" id="IPR013783">
    <property type="entry name" value="Ig-like_fold"/>
</dbReference>
<feature type="domain" description="Response regulatory" evidence="9">
    <location>
        <begin position="1256"/>
        <end position="1371"/>
    </location>
</feature>
<dbReference type="Pfam" id="PF02518">
    <property type="entry name" value="HATPase_c"/>
    <property type="match status" value="1"/>
</dbReference>
<dbReference type="Pfam" id="PF00512">
    <property type="entry name" value="HisKA"/>
    <property type="match status" value="1"/>
</dbReference>
<proteinExistence type="predicted"/>
<dbReference type="InterPro" id="IPR015943">
    <property type="entry name" value="WD40/YVTN_repeat-like_dom_sf"/>
</dbReference>
<dbReference type="InterPro" id="IPR005467">
    <property type="entry name" value="His_kinase_dom"/>
</dbReference>
<dbReference type="EC" id="2.7.13.3" evidence="2"/>
<organism evidence="10 11">
    <name type="scientific">Mucilaginibacter gynuensis</name>
    <dbReference type="NCBI Taxonomy" id="1302236"/>
    <lineage>
        <taxon>Bacteria</taxon>
        <taxon>Pseudomonadati</taxon>
        <taxon>Bacteroidota</taxon>
        <taxon>Sphingobacteriia</taxon>
        <taxon>Sphingobacteriales</taxon>
        <taxon>Sphingobacteriaceae</taxon>
        <taxon>Mucilaginibacter</taxon>
    </lineage>
</organism>
<dbReference type="PANTHER" id="PTHR45339:SF1">
    <property type="entry name" value="HYBRID SIGNAL TRANSDUCTION HISTIDINE KINASE J"/>
    <property type="match status" value="1"/>
</dbReference>
<evidence type="ECO:0000313" key="10">
    <source>
        <dbReference type="EMBL" id="GAA4335524.1"/>
    </source>
</evidence>
<feature type="modified residue" description="4-aspartylphosphate" evidence="5">
    <location>
        <position position="1165"/>
    </location>
</feature>
<evidence type="ECO:0000256" key="1">
    <source>
        <dbReference type="ARBA" id="ARBA00000085"/>
    </source>
</evidence>
<feature type="domain" description="Response regulatory" evidence="9">
    <location>
        <begin position="1115"/>
        <end position="1228"/>
    </location>
</feature>
<dbReference type="InterPro" id="IPR003594">
    <property type="entry name" value="HATPase_dom"/>
</dbReference>
<dbReference type="GO" id="GO:0016301">
    <property type="term" value="F:kinase activity"/>
    <property type="evidence" value="ECO:0007669"/>
    <property type="project" value="UniProtKB-KW"/>
</dbReference>
<keyword evidence="3 5" id="KW-0597">Phosphoprotein</keyword>
<dbReference type="InterPro" id="IPR004358">
    <property type="entry name" value="Sig_transdc_His_kin-like_C"/>
</dbReference>
<dbReference type="InterPro" id="IPR036097">
    <property type="entry name" value="HisK_dim/P_sf"/>
</dbReference>
<dbReference type="PROSITE" id="PS50109">
    <property type="entry name" value="HIS_KIN"/>
    <property type="match status" value="1"/>
</dbReference>
<keyword evidence="7" id="KW-0472">Membrane</keyword>
<feature type="coiled-coil region" evidence="6">
    <location>
        <begin position="826"/>
        <end position="867"/>
    </location>
</feature>
<dbReference type="CDD" id="cd00156">
    <property type="entry name" value="REC"/>
    <property type="match status" value="1"/>
</dbReference>
<protein>
    <recommendedName>
        <fullName evidence="2">histidine kinase</fullName>
        <ecNumber evidence="2">2.7.13.3</ecNumber>
    </recommendedName>
</protein>
<sequence length="1379" mass="154729">MLPYVVLAQNKSLQFVHVGTSEGLSQINVNTIIQDSRGFIWIGTRNGLNRYDGYQFISFRYDDKDSTSISNNMVNDIAEDKDGNLWLATQAGLNMYQRTTGKFIRHTHNVANPKSVASNVVSHLTFDEHGDLWVATQTGGVDRYDLKKNIFYHHSPTGKAGGSLSDNNARTVFRDAQQRIWVGTANGGLNLYDKKTDSFISYLYHDPQTGAVIGNNVTTIFEDQQRRLWLGTQAGGLFLFDREKKIFKRYLHDAGDKSSLSSNTIYCMNADEEGNLWLGTENGGLCILNHQTGKFTTYQHDEIDDNSLNGNSVYGICRDKRNNMWVGAFGGGVNLYKKTSASFTLYRHNSSPFSLSNNFVLDIAEDKEHKLWIGTDGGGLNKFDPETRLFTAFKQPVNGKNGITGNYVLAVKPDATGKLWIGTWGDGMSIYDPATNIFKNYKRDATKPNGIGGNNVYNILHTRDGKTWISTFNDGIDCYDPKTNIFKHYKFNANDPKSPSSDRAYVFTEDRKGNLWIGTSDGGLNLFEPATGTFKRYVHEEKRNSISNNGVTDIFEDSKGRLWLATLSGLDLFDPAKEHFTVFTREDGLPSDIIYALREDNNGMLWISNNGGLSRFDPERKHFTNYTVEDGLQSDEYKPHSALKAHNGKLYFGGINGFNEFMPSRIQKPVGFAPLVITSFQLFNKVLTIAKNASDPSPLKQDISETRKLTLQHQQSVFSFEFAALDYASIDKKQYAYFLEGFDKEWNYIGNHHAAYYTNLPPGEYQVKLRYMDSQGRWSPVATPLTIVIVPPFWLTWWFTALAIAALVAIIYGLFLLRMSTIQQQKANLEKVVEERTKSIVELTNEERKSRELAEQAREEAEKANKAKSIFLATMSHEIRTPMNGVIGMATLLANTNLTTEQMEYTETIKSSGDALLAVINDILDFSKIESGNLELDESDFDIRDCLESVLDLFAEKASQLNLDLVYQMELNMPANIIADAMRLRQILINLVGNAIKFTSAGEIFIGVDAVHRDKEQLDLLFTIRDTGIGIPEDKLNRLFKAFSQVDSGTTRKYGGTGLGLVISEKLINLMGGNIDVKSEVGVGTVFSFSINTRIGVKPLPTYISVNTTDIESKRILVVDDNATNRSILNNQLKQWKFVPVMAESGDVALALLKSEPPVDLVITDFNMPFMDGVTLARNIKKDFPALPIILLSSVDNQQSKQRGDLFNVVLTKPAKHNLLYKHIISQLKHEDGSLQTNRPEKDVLPKDMAQKYPANILVAEDNLVNQKVALHVLEKMGYHPDMFMNGKEVLTAVNQKQYDLIFMDVQMPEMDGLEATRLIRQQEGRQPVIIAMTANAMIEDRENCMNAGMDGYLSKPMKLAEIIAVLEKYGKSTDAPVV</sequence>
<keyword evidence="7" id="KW-0812">Transmembrane</keyword>
<dbReference type="InterPro" id="IPR001789">
    <property type="entry name" value="Sig_transdc_resp-reg_receiver"/>
</dbReference>
<keyword evidence="6" id="KW-0175">Coiled coil</keyword>
<evidence type="ECO:0000256" key="6">
    <source>
        <dbReference type="SAM" id="Coils"/>
    </source>
</evidence>
<keyword evidence="11" id="KW-1185">Reference proteome</keyword>
<evidence type="ECO:0000259" key="8">
    <source>
        <dbReference type="PROSITE" id="PS50109"/>
    </source>
</evidence>
<dbReference type="PROSITE" id="PS50110">
    <property type="entry name" value="RESPONSE_REGULATORY"/>
    <property type="match status" value="2"/>
</dbReference>
<keyword evidence="10" id="KW-0418">Kinase</keyword>
<evidence type="ECO:0000313" key="11">
    <source>
        <dbReference type="Proteomes" id="UP001500582"/>
    </source>
</evidence>
<evidence type="ECO:0000256" key="5">
    <source>
        <dbReference type="PROSITE-ProRule" id="PRU00169"/>
    </source>
</evidence>
<dbReference type="Proteomes" id="UP001500582">
    <property type="component" value="Unassembled WGS sequence"/>
</dbReference>
<comment type="caution">
    <text evidence="10">The sequence shown here is derived from an EMBL/GenBank/DDBJ whole genome shotgun (WGS) entry which is preliminary data.</text>
</comment>
<dbReference type="InterPro" id="IPR003661">
    <property type="entry name" value="HisK_dim/P_dom"/>
</dbReference>
<comment type="catalytic activity">
    <reaction evidence="1">
        <text>ATP + protein L-histidine = ADP + protein N-phospho-L-histidine.</text>
        <dbReference type="EC" id="2.7.13.3"/>
    </reaction>
</comment>
<accession>A0ABP8H7N5</accession>
<feature type="domain" description="Histidine kinase" evidence="8">
    <location>
        <begin position="874"/>
        <end position="1095"/>
    </location>
</feature>
<gene>
    <name evidence="10" type="ORF">GCM10023149_43580</name>
</gene>
<dbReference type="Gene3D" id="1.10.287.130">
    <property type="match status" value="1"/>
</dbReference>
<dbReference type="SUPFAM" id="SSF63829">
    <property type="entry name" value="Calcium-dependent phosphotriesterase"/>
    <property type="match status" value="3"/>
</dbReference>
<evidence type="ECO:0000256" key="2">
    <source>
        <dbReference type="ARBA" id="ARBA00012438"/>
    </source>
</evidence>
<dbReference type="PANTHER" id="PTHR45339">
    <property type="entry name" value="HYBRID SIGNAL TRANSDUCTION HISTIDINE KINASE J"/>
    <property type="match status" value="1"/>
</dbReference>
<dbReference type="Gene3D" id="3.30.565.10">
    <property type="entry name" value="Histidine kinase-like ATPase, C-terminal domain"/>
    <property type="match status" value="1"/>
</dbReference>
<dbReference type="Pfam" id="PF07495">
    <property type="entry name" value="Y_Y_Y"/>
    <property type="match status" value="1"/>
</dbReference>
<dbReference type="Pfam" id="PF00072">
    <property type="entry name" value="Response_reg"/>
    <property type="match status" value="2"/>
</dbReference>
<keyword evidence="4" id="KW-0902">Two-component regulatory system</keyword>
<dbReference type="SMART" id="SM00448">
    <property type="entry name" value="REC"/>
    <property type="match status" value="2"/>
</dbReference>
<dbReference type="InterPro" id="IPR036890">
    <property type="entry name" value="HATPase_C_sf"/>
</dbReference>
<dbReference type="Gene3D" id="3.40.50.2300">
    <property type="match status" value="2"/>
</dbReference>
<dbReference type="Gene3D" id="2.60.40.10">
    <property type="entry name" value="Immunoglobulins"/>
    <property type="match status" value="1"/>
</dbReference>
<evidence type="ECO:0000259" key="9">
    <source>
        <dbReference type="PROSITE" id="PS50110"/>
    </source>
</evidence>
<evidence type="ECO:0000256" key="4">
    <source>
        <dbReference type="ARBA" id="ARBA00023012"/>
    </source>
</evidence>
<keyword evidence="7" id="KW-1133">Transmembrane helix</keyword>
<evidence type="ECO:0000256" key="7">
    <source>
        <dbReference type="SAM" id="Phobius"/>
    </source>
</evidence>
<dbReference type="PRINTS" id="PR00344">
    <property type="entry name" value="BCTRLSENSOR"/>
</dbReference>
<dbReference type="SUPFAM" id="SSF47384">
    <property type="entry name" value="Homodimeric domain of signal transducing histidine kinase"/>
    <property type="match status" value="1"/>
</dbReference>
<name>A0ABP8H7N5_9SPHI</name>
<dbReference type="InterPro" id="IPR011110">
    <property type="entry name" value="Reg_prop"/>
</dbReference>
<dbReference type="CDD" id="cd00082">
    <property type="entry name" value="HisKA"/>
    <property type="match status" value="1"/>
</dbReference>
<keyword evidence="10" id="KW-0808">Transferase</keyword>